<organism evidence="6 7">
    <name type="scientific">Novipirellula rosea</name>
    <dbReference type="NCBI Taxonomy" id="1031540"/>
    <lineage>
        <taxon>Bacteria</taxon>
        <taxon>Pseudomonadati</taxon>
        <taxon>Planctomycetota</taxon>
        <taxon>Planctomycetia</taxon>
        <taxon>Pirellulales</taxon>
        <taxon>Pirellulaceae</taxon>
        <taxon>Novipirellula</taxon>
    </lineage>
</organism>
<name>A0ABP8N0H0_9BACT</name>
<sequence>MNTPPLTRIVVVKNPQGLHARPADMLVRLASQFESVIKIGKGNEHVDCKSILSLLTLGASHGTELALSADGKDAQAAIQAIAELFDSGFDELANTVEEDVRPVADP</sequence>
<dbReference type="CDD" id="cd00367">
    <property type="entry name" value="PTS-HPr_like"/>
    <property type="match status" value="1"/>
</dbReference>
<dbReference type="EMBL" id="BAABGA010000048">
    <property type="protein sequence ID" value="GAA4459188.1"/>
    <property type="molecule type" value="Genomic_DNA"/>
</dbReference>
<keyword evidence="7" id="KW-1185">Reference proteome</keyword>
<comment type="similarity">
    <text evidence="2">Belongs to the HPr family.</text>
</comment>
<keyword evidence="3" id="KW-0963">Cytoplasm</keyword>
<evidence type="ECO:0000256" key="3">
    <source>
        <dbReference type="ARBA" id="ARBA00022490"/>
    </source>
</evidence>
<dbReference type="Gene3D" id="3.30.1340.10">
    <property type="entry name" value="HPr-like"/>
    <property type="match status" value="1"/>
</dbReference>
<dbReference type="PANTHER" id="PTHR33705:SF2">
    <property type="entry name" value="PHOSPHOCARRIER PROTEIN NPR"/>
    <property type="match status" value="1"/>
</dbReference>
<comment type="caution">
    <text evidence="6">The sequence shown here is derived from an EMBL/GenBank/DDBJ whole genome shotgun (WGS) entry which is preliminary data.</text>
</comment>
<dbReference type="Proteomes" id="UP001500840">
    <property type="component" value="Unassembled WGS sequence"/>
</dbReference>
<evidence type="ECO:0000256" key="1">
    <source>
        <dbReference type="ARBA" id="ARBA00004496"/>
    </source>
</evidence>
<gene>
    <name evidence="6" type="ORF">GCM10023156_38340</name>
</gene>
<reference evidence="7" key="1">
    <citation type="journal article" date="2019" name="Int. J. Syst. Evol. Microbiol.">
        <title>The Global Catalogue of Microorganisms (GCM) 10K type strain sequencing project: providing services to taxonomists for standard genome sequencing and annotation.</title>
        <authorList>
            <consortium name="The Broad Institute Genomics Platform"/>
            <consortium name="The Broad Institute Genome Sequencing Center for Infectious Disease"/>
            <person name="Wu L."/>
            <person name="Ma J."/>
        </authorList>
    </citation>
    <scope>NUCLEOTIDE SEQUENCE [LARGE SCALE GENOMIC DNA]</scope>
    <source>
        <strain evidence="7">JCM 17759</strain>
    </source>
</reference>
<dbReference type="NCBIfam" id="TIGR01003">
    <property type="entry name" value="PTS_HPr_family"/>
    <property type="match status" value="1"/>
</dbReference>
<dbReference type="PROSITE" id="PS51350">
    <property type="entry name" value="PTS_HPR_DOM"/>
    <property type="match status" value="1"/>
</dbReference>
<dbReference type="Pfam" id="PF00381">
    <property type="entry name" value="PTS-HPr"/>
    <property type="match status" value="1"/>
</dbReference>
<protein>
    <submittedName>
        <fullName evidence="6">HPr family phosphocarrier protein</fullName>
    </submittedName>
</protein>
<comment type="subcellular location">
    <subcellularLocation>
        <location evidence="1">Cytoplasm</location>
    </subcellularLocation>
</comment>
<evidence type="ECO:0000259" key="5">
    <source>
        <dbReference type="PROSITE" id="PS51350"/>
    </source>
</evidence>
<evidence type="ECO:0000313" key="6">
    <source>
        <dbReference type="EMBL" id="GAA4459188.1"/>
    </source>
</evidence>
<evidence type="ECO:0000256" key="2">
    <source>
        <dbReference type="ARBA" id="ARBA00010736"/>
    </source>
</evidence>
<dbReference type="InterPro" id="IPR035895">
    <property type="entry name" value="HPr-like_sf"/>
</dbReference>
<dbReference type="PANTHER" id="PTHR33705">
    <property type="entry name" value="PHOSPHOCARRIER PROTEIN HPR"/>
    <property type="match status" value="1"/>
</dbReference>
<dbReference type="PRINTS" id="PR00107">
    <property type="entry name" value="PHOSPHOCPHPR"/>
</dbReference>
<dbReference type="InterPro" id="IPR000032">
    <property type="entry name" value="HPr-like"/>
</dbReference>
<evidence type="ECO:0000256" key="4">
    <source>
        <dbReference type="ARBA" id="ARBA00022683"/>
    </source>
</evidence>
<accession>A0ABP8N0H0</accession>
<evidence type="ECO:0000313" key="7">
    <source>
        <dbReference type="Proteomes" id="UP001500840"/>
    </source>
</evidence>
<dbReference type="SUPFAM" id="SSF55594">
    <property type="entry name" value="HPr-like"/>
    <property type="match status" value="1"/>
</dbReference>
<keyword evidence="4" id="KW-0598">Phosphotransferase system</keyword>
<dbReference type="InterPro" id="IPR050399">
    <property type="entry name" value="HPr"/>
</dbReference>
<proteinExistence type="inferred from homology"/>
<feature type="domain" description="HPr" evidence="5">
    <location>
        <begin position="5"/>
        <end position="92"/>
    </location>
</feature>
<dbReference type="RefSeq" id="WP_339938332.1">
    <property type="nucleotide sequence ID" value="NZ_BAABGA010000048.1"/>
</dbReference>